<accession>A0A022RPI3</accession>
<proteinExistence type="predicted"/>
<evidence type="ECO:0000313" key="3">
    <source>
        <dbReference type="Proteomes" id="UP000030748"/>
    </source>
</evidence>
<dbReference type="PANTHER" id="PTHR34145">
    <property type="entry name" value="OS02G0105600 PROTEIN"/>
    <property type="match status" value="1"/>
</dbReference>
<dbReference type="Gene3D" id="3.80.10.10">
    <property type="entry name" value="Ribonuclease Inhibitor"/>
    <property type="match status" value="1"/>
</dbReference>
<dbReference type="eggNOG" id="ENOG502RYMX">
    <property type="taxonomic scope" value="Eukaryota"/>
</dbReference>
<protein>
    <recommendedName>
        <fullName evidence="1">F-box/LRR-repeat protein 15/At3g58940/PEG3-like LRR domain-containing protein</fullName>
    </recommendedName>
</protein>
<dbReference type="EMBL" id="KI630319">
    <property type="protein sequence ID" value="EYU41906.1"/>
    <property type="molecule type" value="Genomic_DNA"/>
</dbReference>
<dbReference type="AlphaFoldDB" id="A0A022RPI3"/>
<feature type="non-terminal residue" evidence="2">
    <location>
        <position position="1"/>
    </location>
</feature>
<name>A0A022RPI3_ERYGU</name>
<organism evidence="2 3">
    <name type="scientific">Erythranthe guttata</name>
    <name type="common">Yellow monkey flower</name>
    <name type="synonym">Mimulus guttatus</name>
    <dbReference type="NCBI Taxonomy" id="4155"/>
    <lineage>
        <taxon>Eukaryota</taxon>
        <taxon>Viridiplantae</taxon>
        <taxon>Streptophyta</taxon>
        <taxon>Embryophyta</taxon>
        <taxon>Tracheophyta</taxon>
        <taxon>Spermatophyta</taxon>
        <taxon>Magnoliopsida</taxon>
        <taxon>eudicotyledons</taxon>
        <taxon>Gunneridae</taxon>
        <taxon>Pentapetalae</taxon>
        <taxon>asterids</taxon>
        <taxon>lamiids</taxon>
        <taxon>Lamiales</taxon>
        <taxon>Phrymaceae</taxon>
        <taxon>Erythranthe</taxon>
    </lineage>
</organism>
<feature type="non-terminal residue" evidence="2">
    <location>
        <position position="219"/>
    </location>
</feature>
<evidence type="ECO:0000313" key="2">
    <source>
        <dbReference type="EMBL" id="EYU41906.1"/>
    </source>
</evidence>
<dbReference type="PANTHER" id="PTHR34145:SF68">
    <property type="entry name" value="FBD DOMAIN-CONTAINING PROTEIN"/>
    <property type="match status" value="1"/>
</dbReference>
<evidence type="ECO:0000259" key="1">
    <source>
        <dbReference type="Pfam" id="PF24758"/>
    </source>
</evidence>
<dbReference type="Pfam" id="PF24758">
    <property type="entry name" value="LRR_At5g56370"/>
    <property type="match status" value="1"/>
</dbReference>
<dbReference type="SUPFAM" id="SSF52047">
    <property type="entry name" value="RNI-like"/>
    <property type="match status" value="1"/>
</dbReference>
<dbReference type="InterPro" id="IPR032675">
    <property type="entry name" value="LRR_dom_sf"/>
</dbReference>
<dbReference type="STRING" id="4155.A0A022RPI3"/>
<dbReference type="InterPro" id="IPR055411">
    <property type="entry name" value="LRR_FXL15/At3g58940/PEG3-like"/>
</dbReference>
<reference evidence="2 3" key="1">
    <citation type="journal article" date="2013" name="Proc. Natl. Acad. Sci. U.S.A.">
        <title>Fine-scale variation in meiotic recombination in Mimulus inferred from population shotgun sequencing.</title>
        <authorList>
            <person name="Hellsten U."/>
            <person name="Wright K.M."/>
            <person name="Jenkins J."/>
            <person name="Shu S."/>
            <person name="Yuan Y."/>
            <person name="Wessler S.R."/>
            <person name="Schmutz J."/>
            <person name="Willis J.H."/>
            <person name="Rokhsar D.S."/>
        </authorList>
    </citation>
    <scope>NUCLEOTIDE SEQUENCE [LARGE SCALE GENOMIC DNA]</scope>
    <source>
        <strain evidence="3">cv. DUN x IM62</strain>
    </source>
</reference>
<keyword evidence="3" id="KW-1185">Reference proteome</keyword>
<sequence length="219" mass="25625">ESARTSVLSSRWINLWKHTPSLNLKAPVTPFAVRDIEKYNFVRWVNCVIRSHKAPTLKEFVVRFTLDRENRHAITRWLEFAFSRRVEKLEFDFYGYHDASYYYRFPEKFLTLKGPLSNNFKSIKVLSFKCLNVTDEDIDFFLRNCPLLEQLIVHGSEKISKLEICGSSLRLKHLDMHCCYNMKSLEISVPSITSLAVPILARLLIKNVPMLVEMFVNCA</sequence>
<dbReference type="Proteomes" id="UP000030748">
    <property type="component" value="Unassembled WGS sequence"/>
</dbReference>
<gene>
    <name evidence="2" type="ORF">MIMGU_mgv1a0231983mg</name>
</gene>
<dbReference type="InterPro" id="IPR053772">
    <property type="entry name" value="At1g61320/At1g61330-like"/>
</dbReference>
<feature type="domain" description="F-box/LRR-repeat protein 15/At3g58940/PEG3-like LRR" evidence="1">
    <location>
        <begin position="113"/>
        <end position="206"/>
    </location>
</feature>